<evidence type="ECO:0000256" key="7">
    <source>
        <dbReference type="RuleBase" id="RU003792"/>
    </source>
</evidence>
<dbReference type="PANTHER" id="PTHR11142:SF0">
    <property type="entry name" value="TRNA PSEUDOURIDINE SYNTHASE-LIKE 1"/>
    <property type="match status" value="1"/>
</dbReference>
<dbReference type="SUPFAM" id="SSF55120">
    <property type="entry name" value="Pseudouridine synthase"/>
    <property type="match status" value="1"/>
</dbReference>
<dbReference type="CDD" id="cd02570">
    <property type="entry name" value="PseudoU_synth_EcTruA"/>
    <property type="match status" value="1"/>
</dbReference>
<evidence type="ECO:0000259" key="8">
    <source>
        <dbReference type="Pfam" id="PF01416"/>
    </source>
</evidence>
<evidence type="ECO:0000256" key="5">
    <source>
        <dbReference type="PIRSR" id="PIRSR001430-1"/>
    </source>
</evidence>
<proteinExistence type="inferred from homology"/>
<dbReference type="InterPro" id="IPR020097">
    <property type="entry name" value="PsdUridine_synth_TruA_a/b_dom"/>
</dbReference>
<evidence type="ECO:0000256" key="3">
    <source>
        <dbReference type="ARBA" id="ARBA00023235"/>
    </source>
</evidence>
<name>A0A6J4R2U7_9ACTN</name>
<evidence type="ECO:0000313" key="9">
    <source>
        <dbReference type="EMBL" id="CAA9457351.1"/>
    </source>
</evidence>
<dbReference type="InterPro" id="IPR020095">
    <property type="entry name" value="PsdUridine_synth_TruA_C"/>
</dbReference>
<dbReference type="InterPro" id="IPR001406">
    <property type="entry name" value="PsdUridine_synth_TruA"/>
</dbReference>
<feature type="domain" description="Pseudouridine synthase I TruA alpha/beta" evidence="8">
    <location>
        <begin position="157"/>
        <end position="259"/>
    </location>
</feature>
<evidence type="ECO:0000256" key="4">
    <source>
        <dbReference type="HAMAP-Rule" id="MF_00171"/>
    </source>
</evidence>
<keyword evidence="2 4" id="KW-0819">tRNA processing</keyword>
<reference evidence="9" key="1">
    <citation type="submission" date="2020-02" db="EMBL/GenBank/DDBJ databases">
        <authorList>
            <person name="Meier V. D."/>
        </authorList>
    </citation>
    <scope>NUCLEOTIDE SEQUENCE</scope>
    <source>
        <strain evidence="9">AVDCRST_MAG14</strain>
    </source>
</reference>
<dbReference type="Gene3D" id="3.30.70.660">
    <property type="entry name" value="Pseudouridine synthase I, catalytic domain, C-terminal subdomain"/>
    <property type="match status" value="1"/>
</dbReference>
<feature type="binding site" evidence="4 6">
    <location>
        <position position="124"/>
    </location>
    <ligand>
        <name>substrate</name>
    </ligand>
</feature>
<accession>A0A6J4R2U7</accession>
<dbReference type="GO" id="GO:0160147">
    <property type="term" value="F:tRNA pseudouridine(38-40) synthase activity"/>
    <property type="evidence" value="ECO:0007669"/>
    <property type="project" value="UniProtKB-EC"/>
</dbReference>
<protein>
    <recommendedName>
        <fullName evidence="4">tRNA pseudouridine synthase A</fullName>
        <ecNumber evidence="4">5.4.99.12</ecNumber>
    </recommendedName>
    <alternativeName>
        <fullName evidence="4">tRNA pseudouridine(38-40) synthase</fullName>
    </alternativeName>
    <alternativeName>
        <fullName evidence="4">tRNA pseudouridylate synthase I</fullName>
    </alternativeName>
    <alternativeName>
        <fullName evidence="4">tRNA-uridine isomerase I</fullName>
    </alternativeName>
</protein>
<dbReference type="Pfam" id="PF01416">
    <property type="entry name" value="PseudoU_synth_1"/>
    <property type="match status" value="1"/>
</dbReference>
<dbReference type="GO" id="GO:0003723">
    <property type="term" value="F:RNA binding"/>
    <property type="evidence" value="ECO:0007669"/>
    <property type="project" value="InterPro"/>
</dbReference>
<dbReference type="PIRSF" id="PIRSF001430">
    <property type="entry name" value="tRNA_psdUrid_synth"/>
    <property type="match status" value="1"/>
</dbReference>
<evidence type="ECO:0000256" key="1">
    <source>
        <dbReference type="ARBA" id="ARBA00009375"/>
    </source>
</evidence>
<comment type="similarity">
    <text evidence="1 4 7">Belongs to the tRNA pseudouridine synthase TruA family.</text>
</comment>
<dbReference type="GO" id="GO:0031119">
    <property type="term" value="P:tRNA pseudouridine synthesis"/>
    <property type="evidence" value="ECO:0007669"/>
    <property type="project" value="UniProtKB-UniRule"/>
</dbReference>
<gene>
    <name evidence="4" type="primary">truA</name>
    <name evidence="9" type="ORF">AVDCRST_MAG14-1818</name>
</gene>
<organism evidence="9">
    <name type="scientific">uncultured Rubrobacteraceae bacterium</name>
    <dbReference type="NCBI Taxonomy" id="349277"/>
    <lineage>
        <taxon>Bacteria</taxon>
        <taxon>Bacillati</taxon>
        <taxon>Actinomycetota</taxon>
        <taxon>Rubrobacteria</taxon>
        <taxon>Rubrobacterales</taxon>
        <taxon>Rubrobacteraceae</taxon>
        <taxon>environmental samples</taxon>
    </lineage>
</organism>
<dbReference type="InterPro" id="IPR020103">
    <property type="entry name" value="PsdUridine_synth_cat_dom_sf"/>
</dbReference>
<comment type="function">
    <text evidence="4">Formation of pseudouridine at positions 38, 39 and 40 in the anticodon stem and loop of transfer RNAs.</text>
</comment>
<feature type="active site" description="Nucleophile" evidence="4 5">
    <location>
        <position position="66"/>
    </location>
</feature>
<comment type="catalytic activity">
    <reaction evidence="4 7">
        <text>uridine(38/39/40) in tRNA = pseudouridine(38/39/40) in tRNA</text>
        <dbReference type="Rhea" id="RHEA:22376"/>
        <dbReference type="Rhea" id="RHEA-COMP:10085"/>
        <dbReference type="Rhea" id="RHEA-COMP:10087"/>
        <dbReference type="ChEBI" id="CHEBI:65314"/>
        <dbReference type="ChEBI" id="CHEBI:65315"/>
        <dbReference type="EC" id="5.4.99.12"/>
    </reaction>
</comment>
<dbReference type="NCBIfam" id="TIGR00071">
    <property type="entry name" value="hisT_truA"/>
    <property type="match status" value="1"/>
</dbReference>
<dbReference type="InterPro" id="IPR020094">
    <property type="entry name" value="TruA/RsuA/RluB/E/F_N"/>
</dbReference>
<dbReference type="FunFam" id="3.30.70.580:FF:000001">
    <property type="entry name" value="tRNA pseudouridine synthase A"/>
    <property type="match status" value="1"/>
</dbReference>
<dbReference type="PANTHER" id="PTHR11142">
    <property type="entry name" value="PSEUDOURIDYLATE SYNTHASE"/>
    <property type="match status" value="1"/>
</dbReference>
<dbReference type="AlphaFoldDB" id="A0A6J4R2U7"/>
<dbReference type="EMBL" id="CADCVG010000077">
    <property type="protein sequence ID" value="CAA9457351.1"/>
    <property type="molecule type" value="Genomic_DNA"/>
</dbReference>
<dbReference type="EC" id="5.4.99.12" evidence="4"/>
<evidence type="ECO:0000256" key="2">
    <source>
        <dbReference type="ARBA" id="ARBA00022694"/>
    </source>
</evidence>
<dbReference type="Gene3D" id="3.30.70.580">
    <property type="entry name" value="Pseudouridine synthase I, catalytic domain, N-terminal subdomain"/>
    <property type="match status" value="1"/>
</dbReference>
<comment type="subunit">
    <text evidence="4">Homodimer.</text>
</comment>
<comment type="caution">
    <text evidence="4">Lacks conserved residue(s) required for the propagation of feature annotation.</text>
</comment>
<evidence type="ECO:0000256" key="6">
    <source>
        <dbReference type="PIRSR" id="PIRSR001430-2"/>
    </source>
</evidence>
<keyword evidence="3 4" id="KW-0413">Isomerase</keyword>
<sequence length="267" mass="29436">MLHAHPFQNPDRGSTVKYAGLVEYDGAGFAGWAVQPGLRTVEGTLAEALGTVLRQPVKLTVAGRTDAGVHATGQVVSFRAETDLSPSSISYKTTAVLPEDVALRRCIRVSEDFDVRSSARSRSYEYRVFNDPIRSPLSRRRAIHVARELDPSLLREAASLIRGVHDFRAFTYTKSYHTRFERAVEQSRWEARDGLLVYEITANSFLYGMVRALVGTMLEVGGGRREITQLAHLLDGGERKEAGPAAPARGLTLVAVRYDELDFGGIT</sequence>
<dbReference type="HAMAP" id="MF_00171">
    <property type="entry name" value="TruA"/>
    <property type="match status" value="1"/>
</dbReference>